<dbReference type="Gene3D" id="2.160.20.80">
    <property type="entry name" value="E3 ubiquitin-protein ligase SopA"/>
    <property type="match status" value="1"/>
</dbReference>
<evidence type="ECO:0000256" key="2">
    <source>
        <dbReference type="ARBA" id="ARBA00022737"/>
    </source>
</evidence>
<feature type="repeat" description="WD" evidence="3">
    <location>
        <begin position="1160"/>
        <end position="1201"/>
    </location>
</feature>
<dbReference type="SUPFAM" id="SSF141571">
    <property type="entry name" value="Pentapeptide repeat-like"/>
    <property type="match status" value="1"/>
</dbReference>
<feature type="repeat" description="WD" evidence="3">
    <location>
        <begin position="1587"/>
        <end position="1618"/>
    </location>
</feature>
<dbReference type="InterPro" id="IPR020472">
    <property type="entry name" value="WD40_PAC1"/>
</dbReference>
<dbReference type="Gene3D" id="2.130.10.10">
    <property type="entry name" value="YVTN repeat-like/Quinoprotein amine dehydrogenase"/>
    <property type="match status" value="4"/>
</dbReference>
<dbReference type="Pfam" id="PF00805">
    <property type="entry name" value="Pentapeptide"/>
    <property type="match status" value="1"/>
</dbReference>
<dbReference type="EMBL" id="JAAAIN010000965">
    <property type="protein sequence ID" value="KAG0308919.1"/>
    <property type="molecule type" value="Genomic_DNA"/>
</dbReference>
<feature type="repeat" description="WD" evidence="3">
    <location>
        <begin position="1209"/>
        <end position="1243"/>
    </location>
</feature>
<evidence type="ECO:0000313" key="6">
    <source>
        <dbReference type="EMBL" id="KAG0308919.1"/>
    </source>
</evidence>
<dbReference type="OrthoDB" id="2351536at2759"/>
<dbReference type="InterPro" id="IPR001646">
    <property type="entry name" value="5peptide_repeat"/>
</dbReference>
<evidence type="ECO:0000256" key="1">
    <source>
        <dbReference type="ARBA" id="ARBA00022574"/>
    </source>
</evidence>
<dbReference type="InterPro" id="IPR036322">
    <property type="entry name" value="WD40_repeat_dom_sf"/>
</dbReference>
<dbReference type="PROSITE" id="PS50294">
    <property type="entry name" value="WD_REPEATS_REGION"/>
    <property type="match status" value="7"/>
</dbReference>
<dbReference type="PRINTS" id="PR00320">
    <property type="entry name" value="GPROTEINBRPT"/>
</dbReference>
<evidence type="ECO:0000256" key="3">
    <source>
        <dbReference type="PROSITE-ProRule" id="PRU00221"/>
    </source>
</evidence>
<dbReference type="SMART" id="SM00320">
    <property type="entry name" value="WD40"/>
    <property type="match status" value="13"/>
</dbReference>
<feature type="repeat" description="WD" evidence="3">
    <location>
        <begin position="1244"/>
        <end position="1285"/>
    </location>
</feature>
<evidence type="ECO:0000256" key="4">
    <source>
        <dbReference type="SAM" id="MobiDB-lite"/>
    </source>
</evidence>
<dbReference type="InterPro" id="IPR050349">
    <property type="entry name" value="WD_LIS1/nudF_dynein_reg"/>
</dbReference>
<dbReference type="Pfam" id="PF23948">
    <property type="entry name" value="ARM_5"/>
    <property type="match status" value="1"/>
</dbReference>
<dbReference type="Pfam" id="PF00400">
    <property type="entry name" value="WD40"/>
    <property type="match status" value="10"/>
</dbReference>
<reference evidence="6" key="1">
    <citation type="journal article" date="2020" name="Fungal Divers.">
        <title>Resolving the Mortierellaceae phylogeny through synthesis of multi-gene phylogenetics and phylogenomics.</title>
        <authorList>
            <person name="Vandepol N."/>
            <person name="Liber J."/>
            <person name="Desiro A."/>
            <person name="Na H."/>
            <person name="Kennedy M."/>
            <person name="Barry K."/>
            <person name="Grigoriev I.V."/>
            <person name="Miller A.N."/>
            <person name="O'Donnell K."/>
            <person name="Stajich J.E."/>
            <person name="Bonito G."/>
        </authorList>
    </citation>
    <scope>NUCLEOTIDE SEQUENCE</scope>
    <source>
        <strain evidence="6">NVP60</strain>
    </source>
</reference>
<protein>
    <recommendedName>
        <fullName evidence="5">Arm-like repeat domain-containing protein</fullName>
    </recommendedName>
</protein>
<comment type="caution">
    <text evidence="6">The sequence shown here is derived from an EMBL/GenBank/DDBJ whole genome shotgun (WGS) entry which is preliminary data.</text>
</comment>
<proteinExistence type="predicted"/>
<dbReference type="PROSITE" id="PS50082">
    <property type="entry name" value="WD_REPEATS_2"/>
    <property type="match status" value="8"/>
</dbReference>
<dbReference type="SUPFAM" id="SSF50978">
    <property type="entry name" value="WD40 repeat-like"/>
    <property type="match status" value="2"/>
</dbReference>
<name>A0A9P6UKV9_9FUNG</name>
<feature type="domain" description="Arm-like repeat" evidence="5">
    <location>
        <begin position="98"/>
        <end position="446"/>
    </location>
</feature>
<feature type="repeat" description="WD" evidence="3">
    <location>
        <begin position="1435"/>
        <end position="1476"/>
    </location>
</feature>
<feature type="repeat" description="WD" evidence="3">
    <location>
        <begin position="1118"/>
        <end position="1159"/>
    </location>
</feature>
<keyword evidence="2" id="KW-0677">Repeat</keyword>
<accession>A0A9P6UKV9</accession>
<dbReference type="InterPro" id="IPR019775">
    <property type="entry name" value="WD40_repeat_CS"/>
</dbReference>
<dbReference type="InterPro" id="IPR016024">
    <property type="entry name" value="ARM-type_fold"/>
</dbReference>
<dbReference type="PROSITE" id="PS00678">
    <property type="entry name" value="WD_REPEATS_1"/>
    <property type="match status" value="5"/>
</dbReference>
<keyword evidence="1 3" id="KW-0853">WD repeat</keyword>
<keyword evidence="7" id="KW-1185">Reference proteome</keyword>
<feature type="repeat" description="WD" evidence="3">
    <location>
        <begin position="1286"/>
        <end position="1327"/>
    </location>
</feature>
<organism evidence="6 7">
    <name type="scientific">Linnemannia gamsii</name>
    <dbReference type="NCBI Taxonomy" id="64522"/>
    <lineage>
        <taxon>Eukaryota</taxon>
        <taxon>Fungi</taxon>
        <taxon>Fungi incertae sedis</taxon>
        <taxon>Mucoromycota</taxon>
        <taxon>Mortierellomycotina</taxon>
        <taxon>Mortierellomycetes</taxon>
        <taxon>Mortierellales</taxon>
        <taxon>Mortierellaceae</taxon>
        <taxon>Linnemannia</taxon>
    </lineage>
</organism>
<sequence>MTKDPRLTSSGDSPQPADDVKDAVSATAVKSPALNNKPTPCSDIFFRNVPRPILKTEMPQFQGRIEKTELLVYCSTLLLQRDSFTSTIILDKAELEWLAEMEKDPTEQDRFRWIATRMVEEFVQNVISKNSVEIAEIVSLGPILEKESYRKLLSSIFGAFDDAHLLDVNLLQGLVQLVQSNSSGYFDADDLVKILSILSVRLQGTHGQSSEYSFHLTLAVARILDVMAKHGVDGLDQLVLHEPLSGVLSGLKGSSDPYLMYQACYAFQALQYVPDNETPLQAILRHSVGVAKSLLNVSAVTDLDLGAALEGLLSLQDTLSTTFEAAGTLYDGTSSLIESGQGVLDGLKEKFGLGKKQIWYAALHAANTLAQAGQLRDLNYLICEAPCRREPLFQWGICQLLGEIASDSIWDTAVRQQAIDLLGELHKNDTEWGQDESVATYMTKIIGQLGTATGQVFNGNTFGPPYPLRSHLPMPSSSPILARVLEIPDIEYDLYKLKLQRLGEHKRGIYIPPQAKPSLNASDDTLFPLMEKVTDFLASSRQVLLLLGDSGAGKSTFNLELEHTLWKGYRKYGPIPLYIGLPTVDNPAQDLIEKQLQYHNFSEDQIREMKQHRKFILICDGYDESQLKINIHTTNRFNQPRQWMAKIVISCRTQYLGQDYRSRFQPQPADRYHHPATDDFQEAVIAAFTRAQIQQYVEGYVKELPAYDVFQDRSSWAAEEYMDTLANIPHLMDLVSNPFLLTLALDALPSVVEANKDLSSIRITRVQLYDSFVKRWLTVNRKRLEGSPLSIEEREELDLLIEDNFSYHCIHYQKGLSMAIFMDNAGNPIVKYTHLRDKNTWKATFFSPSGQAKLLRESSTVMRSGAHFRFLHRSLLEYFYSRTIFEPLDYDPDPEGSEEREQVYEFKTSLARRSIIGELSIVQFLAERVMQDPSFKQQLRDAVEESKSDVDVELNQVSAANAITILVRAGVDFRGADLRGIKIPGADLSDGQFDYAQFQGANLTGVNLARSWLRQVDMNGAKMDGVRFGELPYLVADDLTSACGYSPDGKLLAVSVWNGVVDIYETTAWSKVRKLRGHIGGSNDVSFSPDSQRIVTAGKDKTARVWEVAGNGEALLVLEGHTSSLFGTSFSPCGKKIASCSYDKTIRLWNAETGECHLLLEGHEGAVKSVRFSADGETLISGSEDKTIRFWNAETGMAGAVWASPVGEVRCLAYSPDGRWVATGHQYGDALLWDTATGEPSANLYGHTHDLTSIVFSSSGQWLASSAVDRSVKLWDVSSGTLVATLNGHNGDVYKVAFAPNERQIASVGADMKVRLRDVNSSESLSSGLEAPSPQDQRVSIVALAYTPDGGVIFTIDDDLVVRRWDREALAAGGCGVGGGLYVSDLYTNDVEDMFFLWCAAFSPDCRQIAASFDDGPIRMSSVQPDPDTPPAMRMKGHLRAVTSMTYSSCGRWLISACLDKAARLWDLHENGSVSGQGGYVLVQLEESSPVDIECVAFSPSGHQLAVGFSTGTLSLFDPVSKALVVASKKILQAGQRTNCHLVLKYSPSGCQLAMGTVAGSIYLWDVSKSVAENVPEREEPGVLTQLLEGPQEVSALAYSPCGTWIAAGSIDETVRLWHRQSAEENSWSCVSVVCGFFGHIRDIAWNPVVPMEFVTACKDGSVRVWGVSSRVDGEDVSEGVEVRFLWGSDLGILCAADMRLDGVVGLEPMNLTLLVQRGAVEALEV</sequence>
<dbReference type="InterPro" id="IPR001680">
    <property type="entry name" value="WD40_rpt"/>
</dbReference>
<dbReference type="SUPFAM" id="SSF48371">
    <property type="entry name" value="ARM repeat"/>
    <property type="match status" value="1"/>
</dbReference>
<dbReference type="CDD" id="cd00200">
    <property type="entry name" value="WD40"/>
    <property type="match status" value="1"/>
</dbReference>
<dbReference type="InterPro" id="IPR015943">
    <property type="entry name" value="WD40/YVTN_repeat-like_dom_sf"/>
</dbReference>
<dbReference type="Gene3D" id="3.40.50.300">
    <property type="entry name" value="P-loop containing nucleotide triphosphate hydrolases"/>
    <property type="match status" value="1"/>
</dbReference>
<feature type="repeat" description="WD" evidence="3">
    <location>
        <begin position="1075"/>
        <end position="1108"/>
    </location>
</feature>
<dbReference type="InterPro" id="IPR027417">
    <property type="entry name" value="P-loop_NTPase"/>
</dbReference>
<gene>
    <name evidence="6" type="ORF">BGZ97_013218</name>
</gene>
<feature type="region of interest" description="Disordered" evidence="4">
    <location>
        <begin position="1"/>
        <end position="24"/>
    </location>
</feature>
<dbReference type="Proteomes" id="UP000823405">
    <property type="component" value="Unassembled WGS sequence"/>
</dbReference>
<dbReference type="InterPro" id="IPR056251">
    <property type="entry name" value="Arm_rpt_dom"/>
</dbReference>
<evidence type="ECO:0000259" key="5">
    <source>
        <dbReference type="Pfam" id="PF23948"/>
    </source>
</evidence>
<evidence type="ECO:0000313" key="7">
    <source>
        <dbReference type="Proteomes" id="UP000823405"/>
    </source>
</evidence>
<dbReference type="PANTHER" id="PTHR44129">
    <property type="entry name" value="WD REPEAT-CONTAINING PROTEIN POP1"/>
    <property type="match status" value="1"/>
</dbReference>